<reference evidence="2" key="1">
    <citation type="submission" date="2016-10" db="EMBL/GenBank/DDBJ databases">
        <authorList>
            <person name="Varghese N."/>
            <person name="Submissions S."/>
        </authorList>
    </citation>
    <scope>NUCLEOTIDE SEQUENCE [LARGE SCALE GENOMIC DNA]</scope>
    <source>
        <strain evidence="2">CGMCC 1.10223</strain>
    </source>
</reference>
<sequence length="53" mass="6279">MATQYEGPKNKKRPDFRTPFLYDLPYYITGNAKRPLVSWVSVRCLLDWVPFTV</sequence>
<dbReference type="EMBL" id="FONN01000014">
    <property type="protein sequence ID" value="SFF11539.1"/>
    <property type="molecule type" value="Genomic_DNA"/>
</dbReference>
<organism evidence="1 2">
    <name type="scientific">Paenibacillus algorifonticola</name>
    <dbReference type="NCBI Taxonomy" id="684063"/>
    <lineage>
        <taxon>Bacteria</taxon>
        <taxon>Bacillati</taxon>
        <taxon>Bacillota</taxon>
        <taxon>Bacilli</taxon>
        <taxon>Bacillales</taxon>
        <taxon>Paenibacillaceae</taxon>
        <taxon>Paenibacillus</taxon>
    </lineage>
</organism>
<accession>A0A1I2G320</accession>
<name>A0A1I2G320_9BACL</name>
<proteinExistence type="predicted"/>
<evidence type="ECO:0000313" key="1">
    <source>
        <dbReference type="EMBL" id="SFF11539.1"/>
    </source>
</evidence>
<evidence type="ECO:0000313" key="2">
    <source>
        <dbReference type="Proteomes" id="UP000183410"/>
    </source>
</evidence>
<protein>
    <submittedName>
        <fullName evidence="1">Uncharacterized protein</fullName>
    </submittedName>
</protein>
<dbReference type="AlphaFoldDB" id="A0A1I2G320"/>
<gene>
    <name evidence="1" type="ORF">SAMN04487969_11498</name>
</gene>
<keyword evidence="2" id="KW-1185">Reference proteome</keyword>
<dbReference type="Proteomes" id="UP000183410">
    <property type="component" value="Unassembled WGS sequence"/>
</dbReference>